<evidence type="ECO:0000313" key="6">
    <source>
        <dbReference type="Proteomes" id="UP000320244"/>
    </source>
</evidence>
<dbReference type="InterPro" id="IPR037038">
    <property type="entry name" value="HepT-like_sf"/>
</dbReference>
<dbReference type="Gene3D" id="1.20.120.580">
    <property type="entry name" value="bsu32300-like"/>
    <property type="match status" value="1"/>
</dbReference>
<evidence type="ECO:0000256" key="2">
    <source>
        <dbReference type="ARBA" id="ARBA00022722"/>
    </source>
</evidence>
<sequence length="107" mass="11930">MSRSTPELLSEALVHLELASSYAGVDDLDQLVIDAICMRLSAGIEVLARLDPNARSRLFGGNWQFMWGMRNRIAHGYLMVDSDIVQQTIETDLPDIVRAVKRELSGV</sequence>
<comment type="similarity">
    <text evidence="4">Belongs to the HepT RNase toxin family.</text>
</comment>
<comment type="caution">
    <text evidence="5">The sequence shown here is derived from an EMBL/GenBank/DDBJ whole genome shotgun (WGS) entry which is preliminary data.</text>
</comment>
<accession>A0A563DR83</accession>
<name>A0A563DR83_9MICO</name>
<dbReference type="GO" id="GO:0110001">
    <property type="term" value="C:toxin-antitoxin complex"/>
    <property type="evidence" value="ECO:0007669"/>
    <property type="project" value="InterPro"/>
</dbReference>
<dbReference type="GO" id="GO:0016787">
    <property type="term" value="F:hydrolase activity"/>
    <property type="evidence" value="ECO:0007669"/>
    <property type="project" value="UniProtKB-KW"/>
</dbReference>
<gene>
    <name evidence="5" type="ORF">FGL98_23385</name>
</gene>
<evidence type="ECO:0000313" key="5">
    <source>
        <dbReference type="EMBL" id="TWP32740.1"/>
    </source>
</evidence>
<reference evidence="5 6" key="2">
    <citation type="submission" date="2019-08" db="EMBL/GenBank/DDBJ databases">
        <title>Jejuicoccus antrihumi gen. nov., sp. nov., a new member of the family Dermacoccaceae isolated from a cave.</title>
        <authorList>
            <person name="Schumann P."/>
            <person name="Kim I.S."/>
        </authorList>
    </citation>
    <scope>NUCLEOTIDE SEQUENCE [LARGE SCALE GENOMIC DNA]</scope>
    <source>
        <strain evidence="5 6">C5-26</strain>
    </source>
</reference>
<keyword evidence="1" id="KW-1277">Toxin-antitoxin system</keyword>
<proteinExistence type="inferred from homology"/>
<dbReference type="EMBL" id="VCQV01000059">
    <property type="protein sequence ID" value="TWP32740.1"/>
    <property type="molecule type" value="Genomic_DNA"/>
</dbReference>
<dbReference type="InterPro" id="IPR008201">
    <property type="entry name" value="HepT-like"/>
</dbReference>
<evidence type="ECO:0000256" key="4">
    <source>
        <dbReference type="ARBA" id="ARBA00024207"/>
    </source>
</evidence>
<dbReference type="OrthoDB" id="4829434at2"/>
<dbReference type="RefSeq" id="WP_146321042.1">
    <property type="nucleotide sequence ID" value="NZ_VCQV01000059.1"/>
</dbReference>
<organism evidence="5 6">
    <name type="scientific">Leekyejoonella antrihumi</name>
    <dbReference type="NCBI Taxonomy" id="1660198"/>
    <lineage>
        <taxon>Bacteria</taxon>
        <taxon>Bacillati</taxon>
        <taxon>Actinomycetota</taxon>
        <taxon>Actinomycetes</taxon>
        <taxon>Micrococcales</taxon>
        <taxon>Dermacoccaceae</taxon>
        <taxon>Leekyejoonella</taxon>
    </lineage>
</organism>
<keyword evidence="3" id="KW-0378">Hydrolase</keyword>
<dbReference type="GO" id="GO:0004540">
    <property type="term" value="F:RNA nuclease activity"/>
    <property type="evidence" value="ECO:0007669"/>
    <property type="project" value="InterPro"/>
</dbReference>
<dbReference type="Pfam" id="PF01934">
    <property type="entry name" value="HepT-like"/>
    <property type="match status" value="1"/>
</dbReference>
<keyword evidence="6" id="KW-1185">Reference proteome</keyword>
<protein>
    <submittedName>
        <fullName evidence="5">DUF86 domain-containing protein</fullName>
    </submittedName>
</protein>
<dbReference type="Proteomes" id="UP000320244">
    <property type="component" value="Unassembled WGS sequence"/>
</dbReference>
<evidence type="ECO:0000256" key="3">
    <source>
        <dbReference type="ARBA" id="ARBA00022801"/>
    </source>
</evidence>
<dbReference type="AlphaFoldDB" id="A0A563DR83"/>
<keyword evidence="2" id="KW-0540">Nuclease</keyword>
<reference evidence="5 6" key="1">
    <citation type="submission" date="2019-05" db="EMBL/GenBank/DDBJ databases">
        <authorList>
            <person name="Lee S.D."/>
        </authorList>
    </citation>
    <scope>NUCLEOTIDE SEQUENCE [LARGE SCALE GENOMIC DNA]</scope>
    <source>
        <strain evidence="5 6">C5-26</strain>
    </source>
</reference>
<evidence type="ECO:0000256" key="1">
    <source>
        <dbReference type="ARBA" id="ARBA00022649"/>
    </source>
</evidence>